<dbReference type="AlphaFoldDB" id="A0A849BZW4"/>
<proteinExistence type="predicted"/>
<sequence length="103" mass="10793">MKYNEAALIELQESLSGVEGKLKTQAAALLDAATKLEQSWEGNEGLAGFTIAKNAFDAEFGRADGEDPNSTIGHVRKLEQAVGNALINAKSADKGVEGAFRGA</sequence>
<dbReference type="RefSeq" id="WP_067519397.1">
    <property type="nucleotide sequence ID" value="NZ_JABELX010000006.1"/>
</dbReference>
<evidence type="ECO:0000313" key="2">
    <source>
        <dbReference type="Proteomes" id="UP000586827"/>
    </source>
</evidence>
<reference evidence="1 2" key="1">
    <citation type="submission" date="2020-05" db="EMBL/GenBank/DDBJ databases">
        <title>MicrobeNet Type strains.</title>
        <authorList>
            <person name="Nicholson A.C."/>
        </authorList>
    </citation>
    <scope>NUCLEOTIDE SEQUENCE [LARGE SCALE GENOMIC DNA]</scope>
    <source>
        <strain evidence="1 2">JCM 3224</strain>
    </source>
</reference>
<comment type="caution">
    <text evidence="1">The sequence shown here is derived from an EMBL/GenBank/DDBJ whole genome shotgun (WGS) entry which is preliminary data.</text>
</comment>
<keyword evidence="2" id="KW-1185">Reference proteome</keyword>
<organism evidence="1 2">
    <name type="scientific">Nocardia uniformis</name>
    <dbReference type="NCBI Taxonomy" id="53432"/>
    <lineage>
        <taxon>Bacteria</taxon>
        <taxon>Bacillati</taxon>
        <taxon>Actinomycetota</taxon>
        <taxon>Actinomycetes</taxon>
        <taxon>Mycobacteriales</taxon>
        <taxon>Nocardiaceae</taxon>
        <taxon>Nocardia</taxon>
    </lineage>
</organism>
<accession>A0A849BZW4</accession>
<name>A0A849BZW4_9NOCA</name>
<dbReference type="Gene3D" id="1.10.287.1060">
    <property type="entry name" value="ESAT-6-like"/>
    <property type="match status" value="1"/>
</dbReference>
<protein>
    <recommendedName>
        <fullName evidence="3">WXG100 family type VII secretion target</fullName>
    </recommendedName>
</protein>
<dbReference type="EMBL" id="JABELX010000006">
    <property type="protein sequence ID" value="NNH71874.1"/>
    <property type="molecule type" value="Genomic_DNA"/>
</dbReference>
<gene>
    <name evidence="1" type="ORF">HLB23_18765</name>
</gene>
<evidence type="ECO:0000313" key="1">
    <source>
        <dbReference type="EMBL" id="NNH71874.1"/>
    </source>
</evidence>
<evidence type="ECO:0008006" key="3">
    <source>
        <dbReference type="Google" id="ProtNLM"/>
    </source>
</evidence>
<dbReference type="Proteomes" id="UP000586827">
    <property type="component" value="Unassembled WGS sequence"/>
</dbReference>